<protein>
    <submittedName>
        <fullName evidence="1">Uncharacterized protein</fullName>
    </submittedName>
</protein>
<accession>M7C1L5</accession>
<dbReference type="Proteomes" id="UP000031443">
    <property type="component" value="Unassembled WGS sequence"/>
</dbReference>
<sequence>MLAVVWCLQQSRVAAEAVDDDGCHKNRYLYRMTRGPAKWIHGTRRAELQRKRWMTTMVSSPTAQYADSSMVSARKKGMKRLSAVAFMEGWATDDMYPKPPVTMFLPHQAKGAQPRIPKSSGDCGNCGIASHSATL</sequence>
<keyword evidence="2" id="KW-1185">Reference proteome</keyword>
<proteinExistence type="predicted"/>
<reference evidence="2" key="1">
    <citation type="journal article" date="2013" name="Nat. Genet.">
        <title>The draft genomes of soft-shell turtle and green sea turtle yield insights into the development and evolution of the turtle-specific body plan.</title>
        <authorList>
            <person name="Wang Z."/>
            <person name="Pascual-Anaya J."/>
            <person name="Zadissa A."/>
            <person name="Li W."/>
            <person name="Niimura Y."/>
            <person name="Huang Z."/>
            <person name="Li C."/>
            <person name="White S."/>
            <person name="Xiong Z."/>
            <person name="Fang D."/>
            <person name="Wang B."/>
            <person name="Ming Y."/>
            <person name="Chen Y."/>
            <person name="Zheng Y."/>
            <person name="Kuraku S."/>
            <person name="Pignatelli M."/>
            <person name="Herrero J."/>
            <person name="Beal K."/>
            <person name="Nozawa M."/>
            <person name="Li Q."/>
            <person name="Wang J."/>
            <person name="Zhang H."/>
            <person name="Yu L."/>
            <person name="Shigenobu S."/>
            <person name="Wang J."/>
            <person name="Liu J."/>
            <person name="Flicek P."/>
            <person name="Searle S."/>
            <person name="Wang J."/>
            <person name="Kuratani S."/>
            <person name="Yin Y."/>
            <person name="Aken B."/>
            <person name="Zhang G."/>
            <person name="Irie N."/>
        </authorList>
    </citation>
    <scope>NUCLEOTIDE SEQUENCE [LARGE SCALE GENOMIC DNA]</scope>
</reference>
<name>M7C1L5_CHEMY</name>
<dbReference type="AlphaFoldDB" id="M7C1L5"/>
<gene>
    <name evidence="1" type="ORF">UY3_04487</name>
</gene>
<dbReference type="EMBL" id="KB520249">
    <property type="protein sequence ID" value="EMP38278.1"/>
    <property type="molecule type" value="Genomic_DNA"/>
</dbReference>
<evidence type="ECO:0000313" key="1">
    <source>
        <dbReference type="EMBL" id="EMP38278.1"/>
    </source>
</evidence>
<evidence type="ECO:0000313" key="2">
    <source>
        <dbReference type="Proteomes" id="UP000031443"/>
    </source>
</evidence>
<organism evidence="1 2">
    <name type="scientific">Chelonia mydas</name>
    <name type="common">Green sea-turtle</name>
    <name type="synonym">Chelonia agassizi</name>
    <dbReference type="NCBI Taxonomy" id="8469"/>
    <lineage>
        <taxon>Eukaryota</taxon>
        <taxon>Metazoa</taxon>
        <taxon>Chordata</taxon>
        <taxon>Craniata</taxon>
        <taxon>Vertebrata</taxon>
        <taxon>Euteleostomi</taxon>
        <taxon>Archelosauria</taxon>
        <taxon>Testudinata</taxon>
        <taxon>Testudines</taxon>
        <taxon>Cryptodira</taxon>
        <taxon>Durocryptodira</taxon>
        <taxon>Americhelydia</taxon>
        <taxon>Chelonioidea</taxon>
        <taxon>Cheloniidae</taxon>
        <taxon>Chelonia</taxon>
    </lineage>
</organism>